<dbReference type="SUPFAM" id="SSF103473">
    <property type="entry name" value="MFS general substrate transporter"/>
    <property type="match status" value="1"/>
</dbReference>
<feature type="domain" description="Major facilitator superfamily (MFS) profile" evidence="6">
    <location>
        <begin position="10"/>
        <end position="393"/>
    </location>
</feature>
<name>A0ABT1HVC0_STRSD</name>
<evidence type="ECO:0000256" key="5">
    <source>
        <dbReference type="SAM" id="Phobius"/>
    </source>
</evidence>
<gene>
    <name evidence="7" type="ORF">LX15_003071</name>
</gene>
<dbReference type="EMBL" id="JAMTCP010000016">
    <property type="protein sequence ID" value="MCP2259370.1"/>
    <property type="molecule type" value="Genomic_DNA"/>
</dbReference>
<sequence>MPTGRGAAYRWVVLAVGAAAQGVNAAAFLGLPVLTPQLRDHFRLELPAVGLLVGAVSLGTLLALVPWGAAADRFGERPVMVTGLLGSAACLGGAALATRPLVAGSALLGVGLFGASVNAASGRAVMTWFAHERRGLAMGVRQTATPLGAALAAATLPGLAARGGVPSAFVSLAAVTAVVALAAALWVREPPGAVRTPRRAGAGVTLVLRSPRLWRLSAGSALLVVPQFTASSLLVELLHEHRGLSLGAAAAVLGVAQVLGGAGRLGAGVWSDAVRQRLGPLRLLAVLVAAGFAVSALLDLAAPALVVAALVPTAALALCWNGLAYTAAGEMAPDGRGGTALALQNTANFTAAALTPAVVGWIATSVSWPVALVVASGSAVAARLVLHGLGEGLPERAAPPPKVDVTGR</sequence>
<feature type="transmembrane region" description="Helical" evidence="5">
    <location>
        <begin position="246"/>
        <end position="267"/>
    </location>
</feature>
<keyword evidence="4 5" id="KW-0472">Membrane</keyword>
<organism evidence="7 8">
    <name type="scientific">Streptoalloteichus tenebrarius (strain ATCC 17920 / DSM 40477 / JCM 4838 / CBS 697.72 / NBRC 16177 / NCIMB 11028 / NRRL B-12390 / A12253. 1 / ISP 5477)</name>
    <name type="common">Streptomyces tenebrarius</name>
    <dbReference type="NCBI Taxonomy" id="1933"/>
    <lineage>
        <taxon>Bacteria</taxon>
        <taxon>Bacillati</taxon>
        <taxon>Actinomycetota</taxon>
        <taxon>Actinomycetes</taxon>
        <taxon>Pseudonocardiales</taxon>
        <taxon>Pseudonocardiaceae</taxon>
        <taxon>Streptoalloteichus</taxon>
    </lineage>
</organism>
<dbReference type="RefSeq" id="WP_253670266.1">
    <property type="nucleotide sequence ID" value="NZ_JAMTCP010000016.1"/>
</dbReference>
<dbReference type="InterPro" id="IPR020846">
    <property type="entry name" value="MFS_dom"/>
</dbReference>
<feature type="transmembrane region" description="Helical" evidence="5">
    <location>
        <begin position="213"/>
        <end position="234"/>
    </location>
</feature>
<dbReference type="Proteomes" id="UP001205311">
    <property type="component" value="Unassembled WGS sequence"/>
</dbReference>
<feature type="transmembrane region" description="Helical" evidence="5">
    <location>
        <begin position="79"/>
        <end position="97"/>
    </location>
</feature>
<feature type="transmembrane region" description="Helical" evidence="5">
    <location>
        <begin position="167"/>
        <end position="187"/>
    </location>
</feature>
<keyword evidence="8" id="KW-1185">Reference proteome</keyword>
<feature type="transmembrane region" description="Helical" evidence="5">
    <location>
        <begin position="279"/>
        <end position="298"/>
    </location>
</feature>
<keyword evidence="2 5" id="KW-0812">Transmembrane</keyword>
<feature type="transmembrane region" description="Helical" evidence="5">
    <location>
        <begin position="340"/>
        <end position="362"/>
    </location>
</feature>
<feature type="transmembrane region" description="Helical" evidence="5">
    <location>
        <begin position="143"/>
        <end position="161"/>
    </location>
</feature>
<dbReference type="Gene3D" id="1.20.1250.20">
    <property type="entry name" value="MFS general substrate transporter like domains"/>
    <property type="match status" value="2"/>
</dbReference>
<proteinExistence type="predicted"/>
<dbReference type="InterPro" id="IPR011701">
    <property type="entry name" value="MFS"/>
</dbReference>
<dbReference type="PANTHER" id="PTHR23527">
    <property type="entry name" value="BLL3282 PROTEIN"/>
    <property type="match status" value="1"/>
</dbReference>
<keyword evidence="3 5" id="KW-1133">Transmembrane helix</keyword>
<evidence type="ECO:0000313" key="7">
    <source>
        <dbReference type="EMBL" id="MCP2259370.1"/>
    </source>
</evidence>
<reference evidence="7 8" key="1">
    <citation type="submission" date="2022-06" db="EMBL/GenBank/DDBJ databases">
        <title>Genomic Encyclopedia of Archaeal and Bacterial Type Strains, Phase II (KMG-II): from individual species to whole genera.</title>
        <authorList>
            <person name="Goeker M."/>
        </authorList>
    </citation>
    <scope>NUCLEOTIDE SEQUENCE [LARGE SCALE GENOMIC DNA]</scope>
    <source>
        <strain evidence="7 8">DSM 40477</strain>
    </source>
</reference>
<dbReference type="InterPro" id="IPR036259">
    <property type="entry name" value="MFS_trans_sf"/>
</dbReference>
<evidence type="ECO:0000259" key="6">
    <source>
        <dbReference type="PROSITE" id="PS50850"/>
    </source>
</evidence>
<protein>
    <submittedName>
        <fullName evidence="7">Sugar phosphate permease</fullName>
    </submittedName>
</protein>
<comment type="caution">
    <text evidence="7">The sequence shown here is derived from an EMBL/GenBank/DDBJ whole genome shotgun (WGS) entry which is preliminary data.</text>
</comment>
<feature type="transmembrane region" description="Helical" evidence="5">
    <location>
        <begin position="304"/>
        <end position="328"/>
    </location>
</feature>
<dbReference type="Pfam" id="PF07690">
    <property type="entry name" value="MFS_1"/>
    <property type="match status" value="1"/>
</dbReference>
<evidence type="ECO:0000256" key="2">
    <source>
        <dbReference type="ARBA" id="ARBA00022692"/>
    </source>
</evidence>
<evidence type="ECO:0000256" key="3">
    <source>
        <dbReference type="ARBA" id="ARBA00022989"/>
    </source>
</evidence>
<feature type="transmembrane region" description="Helical" evidence="5">
    <location>
        <begin position="103"/>
        <end position="122"/>
    </location>
</feature>
<dbReference type="PROSITE" id="PS50850">
    <property type="entry name" value="MFS"/>
    <property type="match status" value="1"/>
</dbReference>
<comment type="subcellular location">
    <subcellularLocation>
        <location evidence="1">Cell membrane</location>
        <topology evidence="1">Multi-pass membrane protein</topology>
    </subcellularLocation>
</comment>
<accession>A0ABT1HVC0</accession>
<evidence type="ECO:0000256" key="1">
    <source>
        <dbReference type="ARBA" id="ARBA00004651"/>
    </source>
</evidence>
<dbReference type="PANTHER" id="PTHR23527:SF1">
    <property type="entry name" value="BLL3282 PROTEIN"/>
    <property type="match status" value="1"/>
</dbReference>
<dbReference type="InterPro" id="IPR052952">
    <property type="entry name" value="MFS-Transporter"/>
</dbReference>
<evidence type="ECO:0000313" key="8">
    <source>
        <dbReference type="Proteomes" id="UP001205311"/>
    </source>
</evidence>
<evidence type="ECO:0000256" key="4">
    <source>
        <dbReference type="ARBA" id="ARBA00023136"/>
    </source>
</evidence>
<feature type="transmembrane region" description="Helical" evidence="5">
    <location>
        <begin position="49"/>
        <end position="67"/>
    </location>
</feature>